<dbReference type="GO" id="GO:0004017">
    <property type="term" value="F:AMP kinase activity"/>
    <property type="evidence" value="ECO:0007669"/>
    <property type="project" value="UniProtKB-EC"/>
</dbReference>
<evidence type="ECO:0000256" key="4">
    <source>
        <dbReference type="ARBA" id="ARBA00022741"/>
    </source>
</evidence>
<dbReference type="OrthoDB" id="439792at2759"/>
<dbReference type="EC" id="2.7.4.3" evidence="2"/>
<evidence type="ECO:0000256" key="3">
    <source>
        <dbReference type="ARBA" id="ARBA00022679"/>
    </source>
</evidence>
<dbReference type="InterPro" id="IPR000850">
    <property type="entry name" value="Adenylat/UMP-CMP_kin"/>
</dbReference>
<dbReference type="Pfam" id="PF00406">
    <property type="entry name" value="ADK"/>
    <property type="match status" value="1"/>
</dbReference>
<evidence type="ECO:0000256" key="5">
    <source>
        <dbReference type="ARBA" id="ARBA00022777"/>
    </source>
</evidence>
<sequence>MAGICRLRTAALPLAQRLSLAPSRAYGAAAAAACDYDYYEEDEYEMNGDRLPVPPMKETEGSIPGRGVKWVFIGNPSAKKHVYAERLSKLLEVPHISMGSLIRQELNPLFRNPNRESLIANAMNQGKLVPEDIIFGLLSKRLEEGYYRGETGFILEGIPRTRIQAEILDQIADLDLVVNFKCTKGCLVTKHIGSGICPHCRESLSMSNSSSISLNMPSQHTQLKSSTADTEGAKEEKVRIYAEQSKPLEDYYRKQKKLLDFQVASASGETWQGLLAALHLQHMNAIHPSQKLTV</sequence>
<dbReference type="InterPro" id="IPR027417">
    <property type="entry name" value="P-loop_NTPase"/>
</dbReference>
<dbReference type="PANTHER" id="PTHR23359">
    <property type="entry name" value="NUCLEOTIDE KINASE"/>
    <property type="match status" value="1"/>
</dbReference>
<evidence type="ECO:0000313" key="8">
    <source>
        <dbReference type="Proteomes" id="UP000655225"/>
    </source>
</evidence>
<dbReference type="OMA" id="NPSAKKH"/>
<accession>A0A835D5C4</accession>
<evidence type="ECO:0000256" key="6">
    <source>
        <dbReference type="RuleBase" id="RU003330"/>
    </source>
</evidence>
<dbReference type="Proteomes" id="UP000655225">
    <property type="component" value="Unassembled WGS sequence"/>
</dbReference>
<evidence type="ECO:0000256" key="1">
    <source>
        <dbReference type="ARBA" id="ARBA00007220"/>
    </source>
</evidence>
<proteinExistence type="inferred from homology"/>
<organism evidence="7 8">
    <name type="scientific">Tetracentron sinense</name>
    <name type="common">Spur-leaf</name>
    <dbReference type="NCBI Taxonomy" id="13715"/>
    <lineage>
        <taxon>Eukaryota</taxon>
        <taxon>Viridiplantae</taxon>
        <taxon>Streptophyta</taxon>
        <taxon>Embryophyta</taxon>
        <taxon>Tracheophyta</taxon>
        <taxon>Spermatophyta</taxon>
        <taxon>Magnoliopsida</taxon>
        <taxon>Trochodendrales</taxon>
        <taxon>Trochodendraceae</taxon>
        <taxon>Tetracentron</taxon>
    </lineage>
</organism>
<keyword evidence="8" id="KW-1185">Reference proteome</keyword>
<keyword evidence="5 6" id="KW-0418">Kinase</keyword>
<dbReference type="GO" id="GO:0005524">
    <property type="term" value="F:ATP binding"/>
    <property type="evidence" value="ECO:0007669"/>
    <property type="project" value="InterPro"/>
</dbReference>
<name>A0A835D5C4_TETSI</name>
<keyword evidence="4" id="KW-0547">Nucleotide-binding</keyword>
<gene>
    <name evidence="7" type="ORF">HHK36_025143</name>
</gene>
<dbReference type="SUPFAM" id="SSF52540">
    <property type="entry name" value="P-loop containing nucleoside triphosphate hydrolases"/>
    <property type="match status" value="1"/>
</dbReference>
<comment type="caution">
    <text evidence="7">The sequence shown here is derived from an EMBL/GenBank/DDBJ whole genome shotgun (WGS) entry which is preliminary data.</text>
</comment>
<evidence type="ECO:0000256" key="2">
    <source>
        <dbReference type="ARBA" id="ARBA00012955"/>
    </source>
</evidence>
<protein>
    <recommendedName>
        <fullName evidence="2">adenylate kinase</fullName>
        <ecNumber evidence="2">2.7.4.3</ecNumber>
    </recommendedName>
</protein>
<evidence type="ECO:0000313" key="7">
    <source>
        <dbReference type="EMBL" id="KAF8390616.1"/>
    </source>
</evidence>
<keyword evidence="3 6" id="KW-0808">Transferase</keyword>
<comment type="similarity">
    <text evidence="1 6">Belongs to the adenylate kinase family.</text>
</comment>
<reference evidence="7 8" key="1">
    <citation type="submission" date="2020-04" db="EMBL/GenBank/DDBJ databases">
        <title>Plant Genome Project.</title>
        <authorList>
            <person name="Zhang R.-G."/>
        </authorList>
    </citation>
    <scope>NUCLEOTIDE SEQUENCE [LARGE SCALE GENOMIC DNA]</scope>
    <source>
        <strain evidence="7">YNK0</strain>
        <tissue evidence="7">Leaf</tissue>
    </source>
</reference>
<dbReference type="Gene3D" id="3.40.50.300">
    <property type="entry name" value="P-loop containing nucleotide triphosphate hydrolases"/>
    <property type="match status" value="1"/>
</dbReference>
<dbReference type="EMBL" id="JABCRI010000018">
    <property type="protein sequence ID" value="KAF8390616.1"/>
    <property type="molecule type" value="Genomic_DNA"/>
</dbReference>
<dbReference type="AlphaFoldDB" id="A0A835D5C4"/>
<dbReference type="CDD" id="cd01428">
    <property type="entry name" value="ADK"/>
    <property type="match status" value="1"/>
</dbReference>
<dbReference type="PRINTS" id="PR00094">
    <property type="entry name" value="ADENYLTKNASE"/>
</dbReference>